<reference evidence="1" key="1">
    <citation type="submission" date="2022-09" db="EMBL/GenBank/DDBJ databases">
        <title>Intensive care unit water sources are persistently colonized with multi-drug resistant bacteria and are the site of extensive horizontal gene transfer of antibiotic resistance genes.</title>
        <authorList>
            <person name="Diorio-Toth L."/>
        </authorList>
    </citation>
    <scope>NUCLEOTIDE SEQUENCE</scope>
    <source>
        <strain evidence="1">GD03659</strain>
    </source>
</reference>
<accession>A0AA43B953</accession>
<name>A0AA43B953_SPHYA</name>
<evidence type="ECO:0000313" key="1">
    <source>
        <dbReference type="EMBL" id="MDH2129870.1"/>
    </source>
</evidence>
<dbReference type="AlphaFoldDB" id="A0AA43B953"/>
<dbReference type="RefSeq" id="WP_279727122.1">
    <property type="nucleotide sequence ID" value="NZ_JAOCKX010000002.1"/>
</dbReference>
<dbReference type="EMBL" id="JAOCKX010000002">
    <property type="protein sequence ID" value="MDH2129870.1"/>
    <property type="molecule type" value="Genomic_DNA"/>
</dbReference>
<dbReference type="Proteomes" id="UP001162318">
    <property type="component" value="Unassembled WGS sequence"/>
</dbReference>
<protein>
    <submittedName>
        <fullName evidence="1">Uncharacterized protein</fullName>
    </submittedName>
</protein>
<evidence type="ECO:0000313" key="2">
    <source>
        <dbReference type="Proteomes" id="UP001162318"/>
    </source>
</evidence>
<proteinExistence type="predicted"/>
<organism evidence="1 2">
    <name type="scientific">Sphingobium yanoikuyae</name>
    <name type="common">Sphingomonas yanoikuyae</name>
    <dbReference type="NCBI Taxonomy" id="13690"/>
    <lineage>
        <taxon>Bacteria</taxon>
        <taxon>Pseudomonadati</taxon>
        <taxon>Pseudomonadota</taxon>
        <taxon>Alphaproteobacteria</taxon>
        <taxon>Sphingomonadales</taxon>
        <taxon>Sphingomonadaceae</taxon>
        <taxon>Sphingobium</taxon>
    </lineage>
</organism>
<comment type="caution">
    <text evidence="1">The sequence shown here is derived from an EMBL/GenBank/DDBJ whole genome shotgun (WGS) entry which is preliminary data.</text>
</comment>
<sequence length="65" mass="7141">MQEPDANAGAMAFILAMLQELDTRDPGFAEAVFTRVQADAARHAAAGTHRDDVLAWLNPIRSDFR</sequence>
<gene>
    <name evidence="1" type="ORF">N5J77_01945</name>
</gene>